<dbReference type="EMBL" id="RXGB01018510">
    <property type="protein sequence ID" value="TMW82463.1"/>
    <property type="molecule type" value="Genomic_DNA"/>
</dbReference>
<accession>A0A6N2ARE5</accession>
<organism evidence="1">
    <name type="scientific">Solanum chilense</name>
    <name type="common">Tomato</name>
    <name type="synonym">Lycopersicon chilense</name>
    <dbReference type="NCBI Taxonomy" id="4083"/>
    <lineage>
        <taxon>Eukaryota</taxon>
        <taxon>Viridiplantae</taxon>
        <taxon>Streptophyta</taxon>
        <taxon>Embryophyta</taxon>
        <taxon>Tracheophyta</taxon>
        <taxon>Spermatophyta</taxon>
        <taxon>Magnoliopsida</taxon>
        <taxon>eudicotyledons</taxon>
        <taxon>Gunneridae</taxon>
        <taxon>Pentapetalae</taxon>
        <taxon>asterids</taxon>
        <taxon>lamiids</taxon>
        <taxon>Solanales</taxon>
        <taxon>Solanaceae</taxon>
        <taxon>Solanoideae</taxon>
        <taxon>Solaneae</taxon>
        <taxon>Solanum</taxon>
        <taxon>Solanum subgen. Lycopersicon</taxon>
    </lineage>
</organism>
<evidence type="ECO:0000313" key="1">
    <source>
        <dbReference type="EMBL" id="TMW82463.1"/>
    </source>
</evidence>
<sequence length="177" mass="20666">MRIPKSFLMEYARCRVRYAPSLMSNPRYEIIHFVTGVADLVVEKCRTSMLHDDMTLGRLMVYAQSIEESKLRRMARSLKRSGASDKEQTRFKKKEGHKVRNCPMIASRGREGKQVSPSVRKDDALTKRCFYALCSRVERPNEKESDDDVGAWLKLNFINFLHCVLYEAMIMFKEVFI</sequence>
<reference evidence="1" key="1">
    <citation type="submission" date="2019-05" db="EMBL/GenBank/DDBJ databases">
        <title>The de novo reference genome and transcriptome assemblies of the wild tomato species Solanum chilense.</title>
        <authorList>
            <person name="Stam R."/>
            <person name="Nosenko T."/>
            <person name="Hoerger A.C."/>
            <person name="Stephan W."/>
            <person name="Seidel M.A."/>
            <person name="Kuhn J.M.M."/>
            <person name="Haberer G."/>
            <person name="Tellier A."/>
        </authorList>
    </citation>
    <scope>NUCLEOTIDE SEQUENCE</scope>
    <source>
        <tissue evidence="1">Mature leaves</tissue>
    </source>
</reference>
<protein>
    <submittedName>
        <fullName evidence="1">Uncharacterized protein</fullName>
    </submittedName>
</protein>
<comment type="caution">
    <text evidence="1">The sequence shown here is derived from an EMBL/GenBank/DDBJ whole genome shotgun (WGS) entry which is preliminary data.</text>
</comment>
<dbReference type="AlphaFoldDB" id="A0A6N2ARE5"/>
<gene>
    <name evidence="1" type="ORF">EJD97_005871</name>
</gene>
<proteinExistence type="predicted"/>
<name>A0A6N2ARE5_SOLCI</name>